<accession>A0ABN2RI66</accession>
<gene>
    <name evidence="9" type="ORF">GCM10009776_35580</name>
</gene>
<feature type="transmembrane region" description="Helical" evidence="7">
    <location>
        <begin position="266"/>
        <end position="287"/>
    </location>
</feature>
<feature type="transmembrane region" description="Helical" evidence="7">
    <location>
        <begin position="382"/>
        <end position="406"/>
    </location>
</feature>
<sequence length="535" mass="57096">MSRGTISADEREAGAFAPLRQPGFRWLWPAVVVSYVGVWGQTVGAQWLLVNGPNASVTVALIQTAATLPMMLFTFPGGVLADRFDRRWILLATQLYVAATAVVLALLTAAGLATPPVVLSFTFLIALGGAFQLPTWQATLPEIVPRKELGSATRLEMVGVNFGRSVGPALAGVLIALAGVPWVFILTAATALVLAGSVLTWRRQPQTVAPRARERFLPALRAGIRYVRHDASVRRILLKAMLFIAPATILWALIPMVAREQLGVSAGGYGALFGALGVGAILAALTVGRLRALMSTNTLLVFAGIAYALVLAALVLVPVFAVALVALVIAGAAWTAIIATLNAELQVILPAWVRARGLAVYLVVFTGSQAVASILWGQLAAYAGITVAFLAAAALVLATTLTGLLLRMPETRGVNPDAIAYWADISGLIELQPTGGPILITVEYTVENAEHAAFLATTADLRRSRLRNGATRWELYRVAETPDLFVETFAVDSWEEHQSQHQDRLTAADQRIEQATQSYISKPPTSRHLIPPDTT</sequence>
<evidence type="ECO:0000259" key="8">
    <source>
        <dbReference type="PROSITE" id="PS50850"/>
    </source>
</evidence>
<organism evidence="9 10">
    <name type="scientific">Microbacterium deminutum</name>
    <dbReference type="NCBI Taxonomy" id="344164"/>
    <lineage>
        <taxon>Bacteria</taxon>
        <taxon>Bacillati</taxon>
        <taxon>Actinomycetota</taxon>
        <taxon>Actinomycetes</taxon>
        <taxon>Micrococcales</taxon>
        <taxon>Microbacteriaceae</taxon>
        <taxon>Microbacterium</taxon>
    </lineage>
</organism>
<name>A0ABN2RI66_9MICO</name>
<evidence type="ECO:0000256" key="2">
    <source>
        <dbReference type="ARBA" id="ARBA00022448"/>
    </source>
</evidence>
<feature type="transmembrane region" description="Helical" evidence="7">
    <location>
        <begin position="323"/>
        <end position="345"/>
    </location>
</feature>
<keyword evidence="10" id="KW-1185">Reference proteome</keyword>
<dbReference type="PANTHER" id="PTHR23513:SF11">
    <property type="entry name" value="STAPHYLOFERRIN A TRANSPORTER"/>
    <property type="match status" value="1"/>
</dbReference>
<comment type="subcellular location">
    <subcellularLocation>
        <location evidence="1">Cell membrane</location>
        <topology evidence="1">Multi-pass membrane protein</topology>
    </subcellularLocation>
</comment>
<dbReference type="EMBL" id="BAAAOG010000011">
    <property type="protein sequence ID" value="GAA1969378.1"/>
    <property type="molecule type" value="Genomic_DNA"/>
</dbReference>
<dbReference type="PROSITE" id="PS50850">
    <property type="entry name" value="MFS"/>
    <property type="match status" value="1"/>
</dbReference>
<feature type="transmembrane region" description="Helical" evidence="7">
    <location>
        <begin position="182"/>
        <end position="201"/>
    </location>
</feature>
<feature type="transmembrane region" description="Helical" evidence="7">
    <location>
        <begin position="299"/>
        <end position="317"/>
    </location>
</feature>
<keyword evidence="5 7" id="KW-1133">Transmembrane helix</keyword>
<reference evidence="9 10" key="1">
    <citation type="journal article" date="2019" name="Int. J. Syst. Evol. Microbiol.">
        <title>The Global Catalogue of Microorganisms (GCM) 10K type strain sequencing project: providing services to taxonomists for standard genome sequencing and annotation.</title>
        <authorList>
            <consortium name="The Broad Institute Genomics Platform"/>
            <consortium name="The Broad Institute Genome Sequencing Center for Infectious Disease"/>
            <person name="Wu L."/>
            <person name="Ma J."/>
        </authorList>
    </citation>
    <scope>NUCLEOTIDE SEQUENCE [LARGE SCALE GENOMIC DNA]</scope>
    <source>
        <strain evidence="9 10">JCM 14901</strain>
    </source>
</reference>
<feature type="transmembrane region" description="Helical" evidence="7">
    <location>
        <begin position="357"/>
        <end position="376"/>
    </location>
</feature>
<dbReference type="Gene3D" id="1.20.1250.20">
    <property type="entry name" value="MFS general substrate transporter like domains"/>
    <property type="match status" value="1"/>
</dbReference>
<feature type="transmembrane region" description="Helical" evidence="7">
    <location>
        <begin position="55"/>
        <end position="76"/>
    </location>
</feature>
<dbReference type="InterPro" id="IPR020846">
    <property type="entry name" value="MFS_dom"/>
</dbReference>
<dbReference type="Proteomes" id="UP001499933">
    <property type="component" value="Unassembled WGS sequence"/>
</dbReference>
<feature type="transmembrane region" description="Helical" evidence="7">
    <location>
        <begin position="26"/>
        <end position="49"/>
    </location>
</feature>
<keyword evidence="3" id="KW-1003">Cell membrane</keyword>
<evidence type="ECO:0000256" key="4">
    <source>
        <dbReference type="ARBA" id="ARBA00022692"/>
    </source>
</evidence>
<dbReference type="RefSeq" id="WP_344097243.1">
    <property type="nucleotide sequence ID" value="NZ_BAAAOG010000011.1"/>
</dbReference>
<evidence type="ECO:0000256" key="3">
    <source>
        <dbReference type="ARBA" id="ARBA00022475"/>
    </source>
</evidence>
<evidence type="ECO:0000256" key="6">
    <source>
        <dbReference type="ARBA" id="ARBA00023136"/>
    </source>
</evidence>
<keyword evidence="4 7" id="KW-0812">Transmembrane</keyword>
<dbReference type="InterPro" id="IPR036259">
    <property type="entry name" value="MFS_trans_sf"/>
</dbReference>
<evidence type="ECO:0000256" key="1">
    <source>
        <dbReference type="ARBA" id="ARBA00004651"/>
    </source>
</evidence>
<evidence type="ECO:0000313" key="10">
    <source>
        <dbReference type="Proteomes" id="UP001499933"/>
    </source>
</evidence>
<comment type="caution">
    <text evidence="9">The sequence shown here is derived from an EMBL/GenBank/DDBJ whole genome shotgun (WGS) entry which is preliminary data.</text>
</comment>
<dbReference type="Pfam" id="PF05977">
    <property type="entry name" value="MFS_3"/>
    <property type="match status" value="1"/>
</dbReference>
<dbReference type="CDD" id="cd06173">
    <property type="entry name" value="MFS_MefA_like"/>
    <property type="match status" value="1"/>
</dbReference>
<evidence type="ECO:0000256" key="7">
    <source>
        <dbReference type="SAM" id="Phobius"/>
    </source>
</evidence>
<dbReference type="InterPro" id="IPR010290">
    <property type="entry name" value="TM_effector"/>
</dbReference>
<protein>
    <submittedName>
        <fullName evidence="9">MFS transporter</fullName>
    </submittedName>
</protein>
<dbReference type="PANTHER" id="PTHR23513">
    <property type="entry name" value="INTEGRAL MEMBRANE EFFLUX PROTEIN-RELATED"/>
    <property type="match status" value="1"/>
</dbReference>
<proteinExistence type="predicted"/>
<evidence type="ECO:0000256" key="5">
    <source>
        <dbReference type="ARBA" id="ARBA00022989"/>
    </source>
</evidence>
<keyword evidence="6 7" id="KW-0472">Membrane</keyword>
<dbReference type="SUPFAM" id="SSF103473">
    <property type="entry name" value="MFS general substrate transporter"/>
    <property type="match status" value="1"/>
</dbReference>
<feature type="domain" description="Major facilitator superfamily (MFS) profile" evidence="8">
    <location>
        <begin position="1"/>
        <end position="411"/>
    </location>
</feature>
<evidence type="ECO:0000313" key="9">
    <source>
        <dbReference type="EMBL" id="GAA1969378.1"/>
    </source>
</evidence>
<keyword evidence="2" id="KW-0813">Transport</keyword>
<feature type="transmembrane region" description="Helical" evidence="7">
    <location>
        <begin position="236"/>
        <end position="254"/>
    </location>
</feature>
<feature type="transmembrane region" description="Helical" evidence="7">
    <location>
        <begin position="88"/>
        <end position="111"/>
    </location>
</feature>